<dbReference type="Proteomes" id="UP000243528">
    <property type="component" value="Unassembled WGS sequence"/>
</dbReference>
<evidence type="ECO:0000256" key="5">
    <source>
        <dbReference type="ARBA" id="ARBA00022989"/>
    </source>
</evidence>
<evidence type="ECO:0000256" key="2">
    <source>
        <dbReference type="ARBA" id="ARBA00022448"/>
    </source>
</evidence>
<keyword evidence="6 7" id="KW-0472">Membrane</keyword>
<dbReference type="Pfam" id="PF00528">
    <property type="entry name" value="BPD_transp_1"/>
    <property type="match status" value="1"/>
</dbReference>
<organism evidence="9 10">
    <name type="scientific">Haloactinopolyspora alba</name>
    <dbReference type="NCBI Taxonomy" id="648780"/>
    <lineage>
        <taxon>Bacteria</taxon>
        <taxon>Bacillati</taxon>
        <taxon>Actinomycetota</taxon>
        <taxon>Actinomycetes</taxon>
        <taxon>Jiangellales</taxon>
        <taxon>Jiangellaceae</taxon>
        <taxon>Haloactinopolyspora</taxon>
    </lineage>
</organism>
<feature type="domain" description="ABC transmembrane type-1" evidence="8">
    <location>
        <begin position="73"/>
        <end position="264"/>
    </location>
</feature>
<evidence type="ECO:0000256" key="6">
    <source>
        <dbReference type="ARBA" id="ARBA00023136"/>
    </source>
</evidence>
<dbReference type="GO" id="GO:0055085">
    <property type="term" value="P:transmembrane transport"/>
    <property type="evidence" value="ECO:0007669"/>
    <property type="project" value="InterPro"/>
</dbReference>
<dbReference type="AlphaFoldDB" id="A0A2P8DVQ6"/>
<evidence type="ECO:0000256" key="4">
    <source>
        <dbReference type="ARBA" id="ARBA00022692"/>
    </source>
</evidence>
<dbReference type="EMBL" id="PYGE01000014">
    <property type="protein sequence ID" value="PSL01285.1"/>
    <property type="molecule type" value="Genomic_DNA"/>
</dbReference>
<keyword evidence="10" id="KW-1185">Reference proteome</keyword>
<accession>A0A2P8DVQ6</accession>
<dbReference type="Gene3D" id="1.10.3720.10">
    <property type="entry name" value="MetI-like"/>
    <property type="match status" value="1"/>
</dbReference>
<evidence type="ECO:0000256" key="1">
    <source>
        <dbReference type="ARBA" id="ARBA00004651"/>
    </source>
</evidence>
<comment type="similarity">
    <text evidence="7">Belongs to the binding-protein-dependent transport system permease family.</text>
</comment>
<keyword evidence="2 7" id="KW-0813">Transport</keyword>
<keyword evidence="4 7" id="KW-0812">Transmembrane</keyword>
<dbReference type="GO" id="GO:0005886">
    <property type="term" value="C:plasma membrane"/>
    <property type="evidence" value="ECO:0007669"/>
    <property type="project" value="UniProtKB-SubCell"/>
</dbReference>
<feature type="transmembrane region" description="Helical" evidence="7">
    <location>
        <begin position="141"/>
        <end position="164"/>
    </location>
</feature>
<evidence type="ECO:0000313" key="10">
    <source>
        <dbReference type="Proteomes" id="UP000243528"/>
    </source>
</evidence>
<feature type="transmembrane region" description="Helical" evidence="7">
    <location>
        <begin position="72"/>
        <end position="96"/>
    </location>
</feature>
<feature type="transmembrane region" description="Helical" evidence="7">
    <location>
        <begin position="15"/>
        <end position="35"/>
    </location>
</feature>
<evidence type="ECO:0000256" key="7">
    <source>
        <dbReference type="RuleBase" id="RU363032"/>
    </source>
</evidence>
<comment type="caution">
    <text evidence="9">The sequence shown here is derived from an EMBL/GenBank/DDBJ whole genome shotgun (WGS) entry which is preliminary data.</text>
</comment>
<feature type="transmembrane region" description="Helical" evidence="7">
    <location>
        <begin position="108"/>
        <end position="129"/>
    </location>
</feature>
<evidence type="ECO:0000256" key="3">
    <source>
        <dbReference type="ARBA" id="ARBA00022475"/>
    </source>
</evidence>
<dbReference type="PANTHER" id="PTHR32243:SF18">
    <property type="entry name" value="INNER MEMBRANE ABC TRANSPORTER PERMEASE PROTEIN YCJP"/>
    <property type="match status" value="1"/>
</dbReference>
<dbReference type="OrthoDB" id="3568785at2"/>
<keyword evidence="3" id="KW-1003">Cell membrane</keyword>
<dbReference type="SUPFAM" id="SSF161098">
    <property type="entry name" value="MetI-like"/>
    <property type="match status" value="1"/>
</dbReference>
<dbReference type="RefSeq" id="WP_106538532.1">
    <property type="nucleotide sequence ID" value="NZ_ML142899.1"/>
</dbReference>
<proteinExistence type="inferred from homology"/>
<dbReference type="InterPro" id="IPR050901">
    <property type="entry name" value="BP-dep_ABC_trans_perm"/>
</dbReference>
<gene>
    <name evidence="9" type="ORF">CLV30_11415</name>
</gene>
<dbReference type="InterPro" id="IPR000515">
    <property type="entry name" value="MetI-like"/>
</dbReference>
<reference evidence="9 10" key="1">
    <citation type="submission" date="2018-03" db="EMBL/GenBank/DDBJ databases">
        <title>Genomic Encyclopedia of Archaeal and Bacterial Type Strains, Phase II (KMG-II): from individual species to whole genera.</title>
        <authorList>
            <person name="Goeker M."/>
        </authorList>
    </citation>
    <scope>NUCLEOTIDE SEQUENCE [LARGE SCALE GENOMIC DNA]</scope>
    <source>
        <strain evidence="9 10">DSM 45211</strain>
    </source>
</reference>
<evidence type="ECO:0000313" key="9">
    <source>
        <dbReference type="EMBL" id="PSL01285.1"/>
    </source>
</evidence>
<dbReference type="PANTHER" id="PTHR32243">
    <property type="entry name" value="MALTOSE TRANSPORT SYSTEM PERMEASE-RELATED"/>
    <property type="match status" value="1"/>
</dbReference>
<dbReference type="InterPro" id="IPR035906">
    <property type="entry name" value="MetI-like_sf"/>
</dbReference>
<sequence length="278" mass="30475">MNAHASHPRLRRTGLYALVAVVLATVLVPFGWMVLSSFKTPAEIRGLTDSWLPGGLYLGNYQGLQDTSFVTYFVNSMVIAVGTTSIAILIAVLAGYGLARFNFVGNRMLLIAIVTMQMFPAVLLAVPLYKMLSTAQLLDTRVGLVVVYTTFAMPFCIWMLRNYFLTVPVEVEESAMIDGCNRLTALWRVVLPPTMPAVAAAAAFCVIQVWEEFLYANTFIDSDELRPLSVGLNSLIGQYSTEWGRLMAAGVLMVIPVVLIFAFLQRFLTQLAGGSVKG</sequence>
<feature type="transmembrane region" description="Helical" evidence="7">
    <location>
        <begin position="243"/>
        <end position="264"/>
    </location>
</feature>
<comment type="subcellular location">
    <subcellularLocation>
        <location evidence="1 7">Cell membrane</location>
        <topology evidence="1 7">Multi-pass membrane protein</topology>
    </subcellularLocation>
</comment>
<keyword evidence="5 7" id="KW-1133">Transmembrane helix</keyword>
<evidence type="ECO:0000259" key="8">
    <source>
        <dbReference type="PROSITE" id="PS50928"/>
    </source>
</evidence>
<dbReference type="PROSITE" id="PS50928">
    <property type="entry name" value="ABC_TM1"/>
    <property type="match status" value="1"/>
</dbReference>
<protein>
    <submittedName>
        <fullName evidence="9">Carbohydrate ABC transporter membrane protein 2 (CUT1 family)</fullName>
    </submittedName>
</protein>
<dbReference type="CDD" id="cd06261">
    <property type="entry name" value="TM_PBP2"/>
    <property type="match status" value="1"/>
</dbReference>
<name>A0A2P8DVQ6_9ACTN</name>
<feature type="transmembrane region" description="Helical" evidence="7">
    <location>
        <begin position="185"/>
        <end position="210"/>
    </location>
</feature>